<organism evidence="2 3">
    <name type="scientific">Bacteroides intestinalis DSM 17393</name>
    <dbReference type="NCBI Taxonomy" id="471870"/>
    <lineage>
        <taxon>Bacteria</taxon>
        <taxon>Pseudomonadati</taxon>
        <taxon>Bacteroidota</taxon>
        <taxon>Bacteroidia</taxon>
        <taxon>Bacteroidales</taxon>
        <taxon>Bacteroidaceae</taxon>
        <taxon>Bacteroides</taxon>
    </lineage>
</organism>
<dbReference type="EMBL" id="ABJL02000008">
    <property type="protein sequence ID" value="EDV04615.1"/>
    <property type="molecule type" value="Genomic_DNA"/>
</dbReference>
<evidence type="ECO:0000313" key="3">
    <source>
        <dbReference type="Proteomes" id="UP000004596"/>
    </source>
</evidence>
<dbReference type="Pfam" id="PF10543">
    <property type="entry name" value="ORF6N"/>
    <property type="match status" value="1"/>
</dbReference>
<gene>
    <name evidence="2" type="ORF">BACINT_03754</name>
</gene>
<comment type="caution">
    <text evidence="2">The sequence shown here is derived from an EMBL/GenBank/DDBJ whole genome shotgun (WGS) entry which is preliminary data.</text>
</comment>
<dbReference type="RefSeq" id="WP_007665464.1">
    <property type="nucleotide sequence ID" value="NZ_ABJL02000008.1"/>
</dbReference>
<evidence type="ECO:0000313" key="2">
    <source>
        <dbReference type="EMBL" id="EDV04615.1"/>
    </source>
</evidence>
<proteinExistence type="predicted"/>
<dbReference type="AlphaFoldDB" id="B3CCA6"/>
<reference evidence="2 3" key="1">
    <citation type="submission" date="2008-04" db="EMBL/GenBank/DDBJ databases">
        <title>Draft genome sequence of Bacteroides intestinalis (DSM 17393).</title>
        <authorList>
            <person name="Sudarsanam P."/>
            <person name="Ley R."/>
            <person name="Guruge J."/>
            <person name="Turnbaugh P.J."/>
            <person name="Mahowald M."/>
            <person name="Liep D."/>
            <person name="Gordon J."/>
        </authorList>
    </citation>
    <scope>NUCLEOTIDE SEQUENCE [LARGE SCALE GENOMIC DNA]</scope>
    <source>
        <strain evidence="2 3">DSM 17393</strain>
    </source>
</reference>
<protein>
    <recommendedName>
        <fullName evidence="1">KilA-N DNA-binding domain-containing protein</fullName>
    </recommendedName>
</protein>
<dbReference type="GeneID" id="26161017"/>
<dbReference type="Proteomes" id="UP000004596">
    <property type="component" value="Unassembled WGS sequence"/>
</dbReference>
<dbReference type="InterPro" id="IPR018873">
    <property type="entry name" value="KilA-N_DNA-bd_domain"/>
</dbReference>
<dbReference type="OrthoDB" id="9816206at2"/>
<reference evidence="2 3" key="2">
    <citation type="submission" date="2008-04" db="EMBL/GenBank/DDBJ databases">
        <authorList>
            <person name="Fulton L."/>
            <person name="Clifton S."/>
            <person name="Fulton B."/>
            <person name="Xu J."/>
            <person name="Minx P."/>
            <person name="Pepin K.H."/>
            <person name="Johnson M."/>
            <person name="Thiruvilangam P."/>
            <person name="Bhonagiri V."/>
            <person name="Nash W.E."/>
            <person name="Mardis E.R."/>
            <person name="Wilson R.K."/>
        </authorList>
    </citation>
    <scope>NUCLEOTIDE SEQUENCE [LARGE SCALE GENOMIC DNA]</scope>
    <source>
        <strain evidence="2 3">DSM 17393</strain>
    </source>
</reference>
<dbReference type="STRING" id="471870.BACINT_03754"/>
<accession>B3CCA6</accession>
<sequence>MDLQIIQNKIFEIRGYRVMLDFHLAELYGVQTKVLKQAVKRNEKRFPPDFRFTMTKEEWDELVTNCDQLPESLKHSYVLPDCFTEQGVAMLSSVLRSQTAIDVNISIMRAFVLMRQMVIGYEELLKRIEELEVSTDAQFNEIYQALTQLLSQSQQQKERRPVGFITYDRSGNE</sequence>
<evidence type="ECO:0000259" key="1">
    <source>
        <dbReference type="Pfam" id="PF10543"/>
    </source>
</evidence>
<name>B3CCA6_9BACE</name>
<feature type="domain" description="KilA-N DNA-binding" evidence="1">
    <location>
        <begin position="8"/>
        <end position="94"/>
    </location>
</feature>
<dbReference type="eggNOG" id="COG3646">
    <property type="taxonomic scope" value="Bacteria"/>
</dbReference>